<dbReference type="AlphaFoldDB" id="A0A7V7RID7"/>
<proteinExistence type="predicted"/>
<accession>A0A7V7RID7</accession>
<dbReference type="Proteomes" id="UP000441354">
    <property type="component" value="Unassembled WGS sequence"/>
</dbReference>
<evidence type="ECO:0000313" key="1">
    <source>
        <dbReference type="EMBL" id="KAB2329835.1"/>
    </source>
</evidence>
<sequence>MSMFDTILDIIDNKGPITMPALCDEINEKNEKGDGGETVQIADVEAIITRKKDLFKVQDGSIMIDPNKDPIRLRVSLGGHPGPWYKINIDFVQHHFHYFEWHLSRHSNTKRLPKRAGNLASFKRQMYRYRIWNWLEFYEDDGLRLEDTYWDVKLITKGKIYKMKGNDSYPKEWTNFCISLSKLIGKRIC</sequence>
<organism evidence="1 2">
    <name type="scientific">Bacillus mesophilum</name>
    <dbReference type="NCBI Taxonomy" id="1071718"/>
    <lineage>
        <taxon>Bacteria</taxon>
        <taxon>Bacillati</taxon>
        <taxon>Bacillota</taxon>
        <taxon>Bacilli</taxon>
        <taxon>Bacillales</taxon>
        <taxon>Bacillaceae</taxon>
        <taxon>Bacillus</taxon>
    </lineage>
</organism>
<keyword evidence="2" id="KW-1185">Reference proteome</keyword>
<dbReference type="EMBL" id="WBOT01000010">
    <property type="protein sequence ID" value="KAB2329835.1"/>
    <property type="molecule type" value="Genomic_DNA"/>
</dbReference>
<comment type="caution">
    <text evidence="1">The sequence shown here is derived from an EMBL/GenBank/DDBJ whole genome shotgun (WGS) entry which is preliminary data.</text>
</comment>
<evidence type="ECO:0000313" key="2">
    <source>
        <dbReference type="Proteomes" id="UP000441354"/>
    </source>
</evidence>
<dbReference type="OrthoDB" id="4979632at2"/>
<name>A0A7V7RID7_9BACI</name>
<protein>
    <submittedName>
        <fullName evidence="1">Uncharacterized protein</fullName>
    </submittedName>
</protein>
<gene>
    <name evidence="1" type="ORF">F7732_20325</name>
</gene>
<dbReference type="RefSeq" id="WP_151575886.1">
    <property type="nucleotide sequence ID" value="NZ_WBOT01000010.1"/>
</dbReference>
<reference evidence="1 2" key="1">
    <citation type="journal article" date="2014" name="Arch. Microbiol.">
        <title>Bacillus mesophilum sp. nov., strain IITR-54T, a novel 4-chlorobiphenyl dechlorinating bacterium.</title>
        <authorList>
            <person name="Manickam N."/>
            <person name="Singh N.K."/>
            <person name="Bajaj A."/>
            <person name="Kumar R.M."/>
            <person name="Kaur G."/>
            <person name="Kaur N."/>
            <person name="Bala M."/>
            <person name="Kumar A."/>
            <person name="Mayilraj S."/>
        </authorList>
    </citation>
    <scope>NUCLEOTIDE SEQUENCE [LARGE SCALE GENOMIC DNA]</scope>
    <source>
        <strain evidence="1 2">IITR-54</strain>
    </source>
</reference>